<evidence type="ECO:0000256" key="5">
    <source>
        <dbReference type="ARBA" id="ARBA00022692"/>
    </source>
</evidence>
<proteinExistence type="inferred from homology"/>
<keyword evidence="6 8" id="KW-1133">Transmembrane helix</keyword>
<keyword evidence="5 8" id="KW-0812">Transmembrane</keyword>
<evidence type="ECO:0000313" key="10">
    <source>
        <dbReference type="Proteomes" id="UP000074294"/>
    </source>
</evidence>
<comment type="similarity">
    <text evidence="2">Belongs to the auxin efflux carrier (TC 2.A.69) family.</text>
</comment>
<feature type="transmembrane region" description="Helical" evidence="8">
    <location>
        <begin position="14"/>
        <end position="34"/>
    </location>
</feature>
<evidence type="ECO:0000256" key="2">
    <source>
        <dbReference type="ARBA" id="ARBA00010145"/>
    </source>
</evidence>
<accession>A0A147JW93</accession>
<evidence type="ECO:0000256" key="1">
    <source>
        <dbReference type="ARBA" id="ARBA00004651"/>
    </source>
</evidence>
<organism evidence="9 10">
    <name type="scientific">Hadarchaeum yellowstonense</name>
    <dbReference type="NCBI Taxonomy" id="1776334"/>
    <lineage>
        <taxon>Archaea</taxon>
        <taxon>Methanobacteriati</taxon>
        <taxon>Candidatus Hadarchaeota</taxon>
        <taxon>Candidatus Hadarchaeia</taxon>
        <taxon>Candidatus Hadarchaeales</taxon>
        <taxon>Candidatus Hadarchaeaceae</taxon>
        <taxon>Candidatus Hadarchaeum</taxon>
    </lineage>
</organism>
<evidence type="ECO:0000256" key="4">
    <source>
        <dbReference type="ARBA" id="ARBA00022475"/>
    </source>
</evidence>
<feature type="transmembrane region" description="Helical" evidence="8">
    <location>
        <begin position="54"/>
        <end position="74"/>
    </location>
</feature>
<name>A0A147JW93_HADYE</name>
<protein>
    <recommendedName>
        <fullName evidence="11">Transporter</fullName>
    </recommendedName>
</protein>
<feature type="transmembrane region" description="Helical" evidence="8">
    <location>
        <begin position="312"/>
        <end position="332"/>
    </location>
</feature>
<keyword evidence="7 8" id="KW-0472">Membrane</keyword>
<sequence>MTITNRDETTLETFFSSALYVFSIVLVGILIRAFTHNVKPLKFLKPLANKAFSILNTLVIWVMLPTVVFVSISRYSLSEIAIMGNAFVMAFFGMGVCFVASVAVSRISGDDRKTMVAIALNSAFQNVTFLGLPVIYALFDVRGLNGLGPAALYAVGISVPHLILGVMLAATAARKRINAGSVIETVITFPAAFALIVALLFVAFSAPLPSVARGFFDAYLAKPFFALMLLLVGYQMPIVKPRKYLRDITMVSLMRFIIGPLVTYGLIVALGLSFKTDITPGPSMVQAIMPPGFFNLILAWNYKLDLKMYSAIVFYTTLLSLFIVLPITFTFIF</sequence>
<dbReference type="AlphaFoldDB" id="A0A147JW93"/>
<evidence type="ECO:0000313" key="9">
    <source>
        <dbReference type="EMBL" id="KUO40769.1"/>
    </source>
</evidence>
<evidence type="ECO:0000256" key="3">
    <source>
        <dbReference type="ARBA" id="ARBA00022448"/>
    </source>
</evidence>
<dbReference type="Pfam" id="PF03547">
    <property type="entry name" value="Mem_trans"/>
    <property type="match status" value="1"/>
</dbReference>
<dbReference type="EMBL" id="LQMQ01000035">
    <property type="protein sequence ID" value="KUO40769.1"/>
    <property type="molecule type" value="Genomic_DNA"/>
</dbReference>
<reference evidence="9 10" key="1">
    <citation type="journal article" date="2016" name="Nat. Microbiol.">
        <title>Genomic inference of the metabolism of cosmopolitan subsurface Archaea, Hadesarchaea.</title>
        <authorList>
            <person name="Baker B.J."/>
            <person name="Saw J.H."/>
            <person name="Lind A.E."/>
            <person name="Lazar C.S."/>
            <person name="Hinrichs K.-U."/>
            <person name="Teske A.P."/>
            <person name="Ettema T.J."/>
        </authorList>
    </citation>
    <scope>NUCLEOTIDE SEQUENCE [LARGE SCALE GENOMIC DNA]</scope>
</reference>
<dbReference type="PANTHER" id="PTHR36838">
    <property type="entry name" value="AUXIN EFFLUX CARRIER FAMILY PROTEIN"/>
    <property type="match status" value="1"/>
</dbReference>
<feature type="transmembrane region" description="Helical" evidence="8">
    <location>
        <begin position="185"/>
        <end position="206"/>
    </location>
</feature>
<dbReference type="Gene3D" id="1.20.1530.20">
    <property type="match status" value="2"/>
</dbReference>
<feature type="transmembrane region" description="Helical" evidence="8">
    <location>
        <begin position="248"/>
        <end position="272"/>
    </location>
</feature>
<feature type="transmembrane region" description="Helical" evidence="8">
    <location>
        <begin position="151"/>
        <end position="173"/>
    </location>
</feature>
<dbReference type="InterPro" id="IPR038770">
    <property type="entry name" value="Na+/solute_symporter_sf"/>
</dbReference>
<keyword evidence="4" id="KW-1003">Cell membrane</keyword>
<feature type="transmembrane region" description="Helical" evidence="8">
    <location>
        <begin position="218"/>
        <end position="236"/>
    </location>
</feature>
<dbReference type="GO" id="GO:0055085">
    <property type="term" value="P:transmembrane transport"/>
    <property type="evidence" value="ECO:0007669"/>
    <property type="project" value="InterPro"/>
</dbReference>
<evidence type="ECO:0000256" key="8">
    <source>
        <dbReference type="SAM" id="Phobius"/>
    </source>
</evidence>
<evidence type="ECO:0008006" key="11">
    <source>
        <dbReference type="Google" id="ProtNLM"/>
    </source>
</evidence>
<evidence type="ECO:0000256" key="6">
    <source>
        <dbReference type="ARBA" id="ARBA00022989"/>
    </source>
</evidence>
<dbReference type="PANTHER" id="PTHR36838:SF3">
    <property type="entry name" value="TRANSPORTER AUXIN EFFLUX CARRIER EC FAMILY"/>
    <property type="match status" value="1"/>
</dbReference>
<evidence type="ECO:0000256" key="7">
    <source>
        <dbReference type="ARBA" id="ARBA00023136"/>
    </source>
</evidence>
<comment type="caution">
    <text evidence="9">The sequence shown here is derived from an EMBL/GenBank/DDBJ whole genome shotgun (WGS) entry which is preliminary data.</text>
</comment>
<feature type="transmembrane region" description="Helical" evidence="8">
    <location>
        <begin position="284"/>
        <end position="300"/>
    </location>
</feature>
<keyword evidence="3" id="KW-0813">Transport</keyword>
<dbReference type="GO" id="GO:0005886">
    <property type="term" value="C:plasma membrane"/>
    <property type="evidence" value="ECO:0007669"/>
    <property type="project" value="UniProtKB-SubCell"/>
</dbReference>
<feature type="transmembrane region" description="Helical" evidence="8">
    <location>
        <begin position="116"/>
        <end position="139"/>
    </location>
</feature>
<dbReference type="STRING" id="1776334.APZ16_02625"/>
<dbReference type="InterPro" id="IPR004776">
    <property type="entry name" value="Mem_transp_PIN-like"/>
</dbReference>
<comment type="subcellular location">
    <subcellularLocation>
        <location evidence="1">Cell membrane</location>
        <topology evidence="1">Multi-pass membrane protein</topology>
    </subcellularLocation>
</comment>
<feature type="transmembrane region" description="Helical" evidence="8">
    <location>
        <begin position="80"/>
        <end position="104"/>
    </location>
</feature>
<gene>
    <name evidence="9" type="ORF">APZ16_02625</name>
</gene>
<dbReference type="Proteomes" id="UP000074294">
    <property type="component" value="Unassembled WGS sequence"/>
</dbReference>